<proteinExistence type="predicted"/>
<sequence>MRTKPELLATAGSLEEIDAVLDAGADAVSIGEQTYGLRMPGALSILDIKQAIDKAHARGAKAYVSVNNLYENHMLEGLKHYIEQLVEWKADAIVFGDPSVMVSLQELGMSIPLHWNPEMTATNYATARFWQKKGASRVVLARELNLQEIHEVKQNLPDMEVQVQIHGMTNMYHSNRYLLQNYFEHHGRKVTSEEIGPERQLYLVERERPELQIPVYEDASGTHIMSADDICLLEALDELFEVDLDSVKIDGLLKPLEYHTTVIRTYREAIDAYYENPEAYQFHPEWLERIQALQDPNRELSFGFLFKEQVY</sequence>
<dbReference type="PANTHER" id="PTHR30217:SF7">
    <property type="entry name" value="TRNA HYDROXYLATION PROTEIN P2"/>
    <property type="match status" value="1"/>
</dbReference>
<gene>
    <name evidence="1" type="ORF">ACFPXP_22635</name>
</gene>
<dbReference type="InterPro" id="IPR051454">
    <property type="entry name" value="RNA/ubiquinone_mod_enzymes"/>
</dbReference>
<accession>A0ABW1IVZ2</accession>
<name>A0ABW1IVZ2_9BACL</name>
<reference evidence="2" key="1">
    <citation type="journal article" date="2019" name="Int. J. Syst. Evol. Microbiol.">
        <title>The Global Catalogue of Microorganisms (GCM) 10K type strain sequencing project: providing services to taxonomists for standard genome sequencing and annotation.</title>
        <authorList>
            <consortium name="The Broad Institute Genomics Platform"/>
            <consortium name="The Broad Institute Genome Sequencing Center for Infectious Disease"/>
            <person name="Wu L."/>
            <person name="Ma J."/>
        </authorList>
    </citation>
    <scope>NUCLEOTIDE SEQUENCE [LARGE SCALE GENOMIC DNA]</scope>
    <source>
        <strain evidence="2">CCM 8749</strain>
    </source>
</reference>
<dbReference type="Proteomes" id="UP001596250">
    <property type="component" value="Unassembled WGS sequence"/>
</dbReference>
<dbReference type="InterPro" id="IPR001539">
    <property type="entry name" value="Peptidase_U32"/>
</dbReference>
<keyword evidence="2" id="KW-1185">Reference proteome</keyword>
<evidence type="ECO:0000313" key="2">
    <source>
        <dbReference type="Proteomes" id="UP001596250"/>
    </source>
</evidence>
<dbReference type="EMBL" id="JBHSQV010000187">
    <property type="protein sequence ID" value="MFC5989213.1"/>
    <property type="molecule type" value="Genomic_DNA"/>
</dbReference>
<dbReference type="RefSeq" id="WP_379896785.1">
    <property type="nucleotide sequence ID" value="NZ_CBCSCT010000002.1"/>
</dbReference>
<comment type="caution">
    <text evidence="1">The sequence shown here is derived from an EMBL/GenBank/DDBJ whole genome shotgun (WGS) entry which is preliminary data.</text>
</comment>
<protein>
    <submittedName>
        <fullName evidence="1">Peptidase U32 family protein</fullName>
    </submittedName>
</protein>
<dbReference type="PANTHER" id="PTHR30217">
    <property type="entry name" value="PEPTIDASE U32 FAMILY"/>
    <property type="match status" value="1"/>
</dbReference>
<dbReference type="Pfam" id="PF01136">
    <property type="entry name" value="Peptidase_U32"/>
    <property type="match status" value="1"/>
</dbReference>
<organism evidence="1 2">
    <name type="scientific">Marinicrinis lubricantis</name>
    <dbReference type="NCBI Taxonomy" id="2086470"/>
    <lineage>
        <taxon>Bacteria</taxon>
        <taxon>Bacillati</taxon>
        <taxon>Bacillota</taxon>
        <taxon>Bacilli</taxon>
        <taxon>Bacillales</taxon>
        <taxon>Paenibacillaceae</taxon>
    </lineage>
</organism>
<evidence type="ECO:0000313" key="1">
    <source>
        <dbReference type="EMBL" id="MFC5989213.1"/>
    </source>
</evidence>